<evidence type="ECO:0000256" key="2">
    <source>
        <dbReference type="SAM" id="Phobius"/>
    </source>
</evidence>
<sequence length="712" mass="69467">MSASTSVQSAAGRARVPFGDVLLCAVAAVSWALIGMAGTAALGLHLLEADGAGSLGPMTAAVVALGAGGSVTPSGDVSAFGLSGAEANTAIEITPLGVSLVGALLLSFIFLRSLRTAGVVIAPAELLARAGAVVALFVAMLGGLAWAGHDVITLDGSSLGLDDLPGGGADAGIEVPGLGDIGGLLPDRIGDLVDARAAVGFTVDTAPTLLGGLGWSAGILLIALLASRSTPLPRGGDALHRVVRPAASAVVTVLLVAVAAGLAAAAYAAIGDEHPKRIAGAALLGAPNGVWLGIPIGLFVPWDGRATGELARLLPDPLDELLRVDSDRPVTLARLAELDSRVWLLGVAAAAMMLLAGVLVAVRTPVELRTGGGGGTARVGGSPARRGAGRAADSGAVREPGAPGFAGRCALRLGVATGLALPLLAWLTEVSVDASLSVLGFDAFGAGIGLRGHLGTALLLGAAWGAGAGAVGALLAWASGAAGRQAAPLARGDAGVEVGLGSGLGSGWAVVGAGSAGAGARGWSGGAVPGGRPERGDGARHAGGGESPARPDEGALAGPYAPGTPYRPPDPVTNPYVRGPGDSRPDGAGRRGRGAVPPPGEPYCSGEPGRPGEAGGSGEPPRPPRSPGAPSAAGDDGGDARDGDAHDGGVHDGGVYGAPTVVRPVGPPPRWPHQPPAPRAGRRPPTRPDDGPPPPPPPPPAPRPPRKPGPGR</sequence>
<dbReference type="InterPro" id="IPR047724">
    <property type="entry name" value="Streptophobe"/>
</dbReference>
<feature type="transmembrane region" description="Helical" evidence="2">
    <location>
        <begin position="342"/>
        <end position="362"/>
    </location>
</feature>
<dbReference type="NCBIfam" id="NF038391">
    <property type="entry name" value="streptophobe"/>
    <property type="match status" value="1"/>
</dbReference>
<accession>A0ABW0UTU0</accession>
<feature type="compositionally biased region" description="Pro residues" evidence="1">
    <location>
        <begin position="665"/>
        <end position="678"/>
    </location>
</feature>
<dbReference type="RefSeq" id="WP_381024719.1">
    <property type="nucleotide sequence ID" value="NZ_JBHSNY010000008.1"/>
</dbReference>
<feature type="compositionally biased region" description="Pro residues" evidence="1">
    <location>
        <begin position="691"/>
        <end position="712"/>
    </location>
</feature>
<keyword evidence="2" id="KW-1133">Transmembrane helix</keyword>
<keyword evidence="2" id="KW-0812">Transmembrane</keyword>
<feature type="compositionally biased region" description="Basic and acidic residues" evidence="1">
    <location>
        <begin position="638"/>
        <end position="650"/>
    </location>
</feature>
<feature type="transmembrane region" description="Helical" evidence="2">
    <location>
        <begin position="93"/>
        <end position="114"/>
    </location>
</feature>
<gene>
    <name evidence="3" type="ORF">ACFPZJ_22935</name>
</gene>
<comment type="caution">
    <text evidence="3">The sequence shown here is derived from an EMBL/GenBank/DDBJ whole genome shotgun (WGS) entry which is preliminary data.</text>
</comment>
<feature type="region of interest" description="Disordered" evidence="1">
    <location>
        <begin position="371"/>
        <end position="396"/>
    </location>
</feature>
<keyword evidence="2" id="KW-0472">Membrane</keyword>
<protein>
    <submittedName>
        <fullName evidence="3">Streptophobe family protein</fullName>
    </submittedName>
</protein>
<keyword evidence="4" id="KW-1185">Reference proteome</keyword>
<feature type="transmembrane region" description="Helical" evidence="2">
    <location>
        <begin position="209"/>
        <end position="226"/>
    </location>
</feature>
<evidence type="ECO:0000256" key="1">
    <source>
        <dbReference type="SAM" id="MobiDB-lite"/>
    </source>
</evidence>
<feature type="compositionally biased region" description="Low complexity" evidence="1">
    <location>
        <begin position="379"/>
        <end position="396"/>
    </location>
</feature>
<dbReference type="EMBL" id="JBHSNY010000008">
    <property type="protein sequence ID" value="MFC5636603.1"/>
    <property type="molecule type" value="Genomic_DNA"/>
</dbReference>
<proteinExistence type="predicted"/>
<feature type="compositionally biased region" description="Gly residues" evidence="1">
    <location>
        <begin position="520"/>
        <end position="529"/>
    </location>
</feature>
<organism evidence="3 4">
    <name type="scientific">Streptomyces bullii</name>
    <dbReference type="NCBI Taxonomy" id="349910"/>
    <lineage>
        <taxon>Bacteria</taxon>
        <taxon>Bacillati</taxon>
        <taxon>Actinomycetota</taxon>
        <taxon>Actinomycetes</taxon>
        <taxon>Kitasatosporales</taxon>
        <taxon>Streptomycetaceae</taxon>
        <taxon>Streptomyces</taxon>
    </lineage>
</organism>
<name>A0ABW0UTU0_9ACTN</name>
<evidence type="ECO:0000313" key="3">
    <source>
        <dbReference type="EMBL" id="MFC5636603.1"/>
    </source>
</evidence>
<feature type="region of interest" description="Disordered" evidence="1">
    <location>
        <begin position="520"/>
        <end position="712"/>
    </location>
</feature>
<feature type="transmembrane region" description="Helical" evidence="2">
    <location>
        <begin position="247"/>
        <end position="270"/>
    </location>
</feature>
<reference evidence="4" key="1">
    <citation type="journal article" date="2019" name="Int. J. Syst. Evol. Microbiol.">
        <title>The Global Catalogue of Microorganisms (GCM) 10K type strain sequencing project: providing services to taxonomists for standard genome sequencing and annotation.</title>
        <authorList>
            <consortium name="The Broad Institute Genomics Platform"/>
            <consortium name="The Broad Institute Genome Sequencing Center for Infectious Disease"/>
            <person name="Wu L."/>
            <person name="Ma J."/>
        </authorList>
    </citation>
    <scope>NUCLEOTIDE SEQUENCE [LARGE SCALE GENOMIC DNA]</scope>
    <source>
        <strain evidence="4">CGMCC 4.7248</strain>
    </source>
</reference>
<evidence type="ECO:0000313" key="4">
    <source>
        <dbReference type="Proteomes" id="UP001596154"/>
    </source>
</evidence>
<dbReference type="Proteomes" id="UP001596154">
    <property type="component" value="Unassembled WGS sequence"/>
</dbReference>
<feature type="transmembrane region" description="Helical" evidence="2">
    <location>
        <begin position="21"/>
        <end position="47"/>
    </location>
</feature>
<feature type="transmembrane region" description="Helical" evidence="2">
    <location>
        <begin position="126"/>
        <end position="147"/>
    </location>
</feature>